<protein>
    <recommendedName>
        <fullName evidence="3">Aminoglycoside phosphotransferase domain-containing protein</fullName>
    </recommendedName>
</protein>
<organism evidence="1 2">
    <name type="scientific">Paraconexibacter algicola</name>
    <dbReference type="NCBI Taxonomy" id="2133960"/>
    <lineage>
        <taxon>Bacteria</taxon>
        <taxon>Bacillati</taxon>
        <taxon>Actinomycetota</taxon>
        <taxon>Thermoleophilia</taxon>
        <taxon>Solirubrobacterales</taxon>
        <taxon>Paraconexibacteraceae</taxon>
        <taxon>Paraconexibacter</taxon>
    </lineage>
</organism>
<gene>
    <name evidence="1" type="ORF">C7Y72_11165</name>
</gene>
<dbReference type="EMBL" id="PYYB01000001">
    <property type="protein sequence ID" value="PTL60158.1"/>
    <property type="molecule type" value="Genomic_DNA"/>
</dbReference>
<dbReference type="OrthoDB" id="115252at2"/>
<evidence type="ECO:0000313" key="1">
    <source>
        <dbReference type="EMBL" id="PTL60158.1"/>
    </source>
</evidence>
<dbReference type="Proteomes" id="UP000240739">
    <property type="component" value="Unassembled WGS sequence"/>
</dbReference>
<keyword evidence="2" id="KW-1185">Reference proteome</keyword>
<sequence length="390" mass="42624">MALAAQMARVVGALAVEKVRPPAAPTTLADVPASVDHLTTGWLTAALCDGVPGAHVTSFALGEGSDGTSSRRALRVAYDAAGTAAGLPTDLYTKSTPSLSSRLLLGISGAADAEAAFYRDLRPLLPQVGAPHGYAGRYDPRTGRSMIVMEDIATTRGATFGNAAIHVDRPAAESMVREMAAYHGAMWDDPRLRTVWPGLKDAHTWQVDFDRAIQWGRGAAYGMRRAQDIIPDALMAHRRDIWDLTMRSLRLAVDGPHTLLHQDTHPANWFRLPDGTLHLYDWQGIARGSWAIDVAYALGAALEVEDRRAWERDLLALYLEELAAAGGARLGFDEAWLAWRRQMFHGFVFWTYTIGVQRIAPELQPDAHCRLIIGRIAQAMIDLDSVGSLR</sequence>
<evidence type="ECO:0008006" key="3">
    <source>
        <dbReference type="Google" id="ProtNLM"/>
    </source>
</evidence>
<dbReference type="InterPro" id="IPR011009">
    <property type="entry name" value="Kinase-like_dom_sf"/>
</dbReference>
<accession>A0A2T4ULT0</accession>
<dbReference type="RefSeq" id="WP_107568803.1">
    <property type="nucleotide sequence ID" value="NZ_PYYB01000001.1"/>
</dbReference>
<evidence type="ECO:0000313" key="2">
    <source>
        <dbReference type="Proteomes" id="UP000240739"/>
    </source>
</evidence>
<reference evidence="1 2" key="1">
    <citation type="submission" date="2018-03" db="EMBL/GenBank/DDBJ databases">
        <title>Aquarubrobacter algicola gen. nov., sp. nov., a novel actinobacterium isolated from shallow eutrophic lake during the end of cyanobacterial harmful algal blooms.</title>
        <authorList>
            <person name="Chun S.J."/>
        </authorList>
    </citation>
    <scope>NUCLEOTIDE SEQUENCE [LARGE SCALE GENOMIC DNA]</scope>
    <source>
        <strain evidence="1 2">Seoho-28</strain>
    </source>
</reference>
<dbReference type="AlphaFoldDB" id="A0A2T4ULT0"/>
<proteinExistence type="predicted"/>
<comment type="caution">
    <text evidence="1">The sequence shown here is derived from an EMBL/GenBank/DDBJ whole genome shotgun (WGS) entry which is preliminary data.</text>
</comment>
<dbReference type="Gene3D" id="3.90.1200.10">
    <property type="match status" value="1"/>
</dbReference>
<name>A0A2T4ULT0_9ACTN</name>
<dbReference type="SUPFAM" id="SSF56112">
    <property type="entry name" value="Protein kinase-like (PK-like)"/>
    <property type="match status" value="1"/>
</dbReference>